<protein>
    <recommendedName>
        <fullName evidence="3">Secretion system C-terminal sorting domain-containing protein</fullName>
    </recommendedName>
</protein>
<dbReference type="Gene3D" id="2.130.10.10">
    <property type="entry name" value="YVTN repeat-like/Quinoprotein amine dehydrogenase"/>
    <property type="match status" value="3"/>
</dbReference>
<sequence>MAINIQPEYYTNTNYIYDMTGRNSMIYCATNGGFAAFDNQSNGFMALTNTDGLQKNVQNSVSLDSSGHVWIGNDLGLALVENDFSSIHVYPVECLTCTRTQEIVCSKDSIYVGSSNGLLFIDTKGTPLNFDDDTQIKLFDLPCNDIRSIALDDTSVWVGTATGGILRFSKDFLTMNNYTIADGLLTNEINELIFFEAQLYVATDAGLNIFAIDHFDTLLTNYQINALSYLGDSLVLGLDQDQQVGVFYGGVVTIIRNGLPWQSRVLALLNLNGILHCGLGNRYTKDYHGDGIGTYDASGNVWAITKNQCIPSNHISEITSNEHGVFVACGNRVDESKGAGWLNNQYLWINFSSDSILPSNRVHRCATAPDGKVWFGYNPFPDNSSSIMASCFDPAHNQWDSLPNRYNGMEGCEAIWDIEFDTDQNMYLALAGPTDKLWLIDSALDVVYHLNPQFGVFNVEIALDSSGKIWRSLTDAGLLMTDTRNTLFDRADDEYRNYTTADGLISNYMRGCVVGKNNSLYVAADEGLVIYDDTGFSNRTDISDSELLDVELDSQGRIWILARDGVYWLDPVADIVRNWRFSDHNIEINFLQSIGEMIQVQGFDFDPIRNCFWAGGENGLLKLTIQYDSIPEIGAATVYPNPVRQGVVRIKDIPSDASVDIYTISGRRVAQGLMPDAAFGEVVWEIPQDVPSGMYFALVKSDQGNTTYKFAIIR</sequence>
<name>A0A0S8FTX1_UNCW3</name>
<proteinExistence type="predicted"/>
<evidence type="ECO:0000313" key="1">
    <source>
        <dbReference type="EMBL" id="KPK64169.1"/>
    </source>
</evidence>
<dbReference type="NCBIfam" id="TIGR04183">
    <property type="entry name" value="Por_Secre_tail"/>
    <property type="match status" value="1"/>
</dbReference>
<dbReference type="STRING" id="1703779.AMJ83_04025"/>
<evidence type="ECO:0000313" key="2">
    <source>
        <dbReference type="Proteomes" id="UP000051373"/>
    </source>
</evidence>
<reference evidence="1 2" key="1">
    <citation type="journal article" date="2015" name="Microbiome">
        <title>Genomic resolution of linkages in carbon, nitrogen, and sulfur cycling among widespread estuary sediment bacteria.</title>
        <authorList>
            <person name="Baker B.J."/>
            <person name="Lazar C.S."/>
            <person name="Teske A.P."/>
            <person name="Dick G.J."/>
        </authorList>
    </citation>
    <scope>NUCLEOTIDE SEQUENCE [LARGE SCALE GENOMIC DNA]</scope>
    <source>
        <strain evidence="1">SM23_42</strain>
    </source>
</reference>
<evidence type="ECO:0008006" key="3">
    <source>
        <dbReference type="Google" id="ProtNLM"/>
    </source>
</evidence>
<accession>A0A0S8FTX1</accession>
<dbReference type="InterPro" id="IPR015943">
    <property type="entry name" value="WD40/YVTN_repeat-like_dom_sf"/>
</dbReference>
<dbReference type="InterPro" id="IPR026444">
    <property type="entry name" value="Secre_tail"/>
</dbReference>
<dbReference type="EMBL" id="LJUJ01000005">
    <property type="protein sequence ID" value="KPK64169.1"/>
    <property type="molecule type" value="Genomic_DNA"/>
</dbReference>
<dbReference type="AlphaFoldDB" id="A0A0S8FTX1"/>
<comment type="caution">
    <text evidence="1">The sequence shown here is derived from an EMBL/GenBank/DDBJ whole genome shotgun (WGS) entry which is preliminary data.</text>
</comment>
<dbReference type="SUPFAM" id="SSF63829">
    <property type="entry name" value="Calcium-dependent phosphotriesterase"/>
    <property type="match status" value="3"/>
</dbReference>
<gene>
    <name evidence="1" type="ORF">AMJ83_04025</name>
</gene>
<organism evidence="1 2">
    <name type="scientific">candidate division WOR_3 bacterium SM23_42</name>
    <dbReference type="NCBI Taxonomy" id="1703779"/>
    <lineage>
        <taxon>Bacteria</taxon>
        <taxon>Bacteria division WOR-3</taxon>
    </lineage>
</organism>
<dbReference type="Proteomes" id="UP000051373">
    <property type="component" value="Unassembled WGS sequence"/>
</dbReference>